<name>A0A6L7EMB4_9ACTN</name>
<dbReference type="AlphaFoldDB" id="A0A6L7EMB4"/>
<organism evidence="2 3">
    <name type="scientific">Nocardioides flavescens</name>
    <dbReference type="NCBI Taxonomy" id="2691959"/>
    <lineage>
        <taxon>Bacteria</taxon>
        <taxon>Bacillati</taxon>
        <taxon>Actinomycetota</taxon>
        <taxon>Actinomycetes</taxon>
        <taxon>Propionibacteriales</taxon>
        <taxon>Nocardioidaceae</taxon>
        <taxon>Nocardioides</taxon>
    </lineage>
</organism>
<dbReference type="PROSITE" id="PS50995">
    <property type="entry name" value="HTH_MARR_2"/>
    <property type="match status" value="1"/>
</dbReference>
<dbReference type="Pfam" id="PF12802">
    <property type="entry name" value="MarR_2"/>
    <property type="match status" value="1"/>
</dbReference>
<accession>A0A6L7EMB4</accession>
<dbReference type="Proteomes" id="UP000473325">
    <property type="component" value="Unassembled WGS sequence"/>
</dbReference>
<proteinExistence type="predicted"/>
<keyword evidence="3" id="KW-1185">Reference proteome</keyword>
<dbReference type="GO" id="GO:0003700">
    <property type="term" value="F:DNA-binding transcription factor activity"/>
    <property type="evidence" value="ECO:0007669"/>
    <property type="project" value="InterPro"/>
</dbReference>
<dbReference type="GO" id="GO:0006950">
    <property type="term" value="P:response to stress"/>
    <property type="evidence" value="ECO:0007669"/>
    <property type="project" value="TreeGrafter"/>
</dbReference>
<gene>
    <name evidence="2" type="ORF">GRQ65_02805</name>
</gene>
<comment type="caution">
    <text evidence="2">The sequence shown here is derived from an EMBL/GenBank/DDBJ whole genome shotgun (WGS) entry which is preliminary data.</text>
</comment>
<feature type="domain" description="HTH marR-type" evidence="1">
    <location>
        <begin position="1"/>
        <end position="133"/>
    </location>
</feature>
<reference evidence="2 3" key="1">
    <citation type="submission" date="2019-12" db="EMBL/GenBank/DDBJ databases">
        <authorList>
            <person name="Kun Z."/>
        </authorList>
    </citation>
    <scope>NUCLEOTIDE SEQUENCE [LARGE SCALE GENOMIC DNA]</scope>
    <source>
        <strain evidence="2 3">YIM 123512</strain>
    </source>
</reference>
<dbReference type="PRINTS" id="PR00598">
    <property type="entry name" value="HTHMARR"/>
</dbReference>
<dbReference type="Gene3D" id="1.10.10.10">
    <property type="entry name" value="Winged helix-like DNA-binding domain superfamily/Winged helix DNA-binding domain"/>
    <property type="match status" value="1"/>
</dbReference>
<dbReference type="PANTHER" id="PTHR33164:SF106">
    <property type="entry name" value="TRANSCRIPTIONAL REGULATORY PROTEIN"/>
    <property type="match status" value="1"/>
</dbReference>
<dbReference type="InterPro" id="IPR036388">
    <property type="entry name" value="WH-like_DNA-bd_sf"/>
</dbReference>
<dbReference type="EMBL" id="WUEK01000002">
    <property type="protein sequence ID" value="MXG88473.1"/>
    <property type="molecule type" value="Genomic_DNA"/>
</dbReference>
<dbReference type="SMART" id="SM00347">
    <property type="entry name" value="HTH_MARR"/>
    <property type="match status" value="1"/>
</dbReference>
<dbReference type="SUPFAM" id="SSF46785">
    <property type="entry name" value="Winged helix' DNA-binding domain"/>
    <property type="match status" value="1"/>
</dbReference>
<protein>
    <submittedName>
        <fullName evidence="2">MarR family transcriptional regulator</fullName>
    </submittedName>
</protein>
<evidence type="ECO:0000259" key="1">
    <source>
        <dbReference type="PROSITE" id="PS50995"/>
    </source>
</evidence>
<dbReference type="InterPro" id="IPR039422">
    <property type="entry name" value="MarR/SlyA-like"/>
</dbReference>
<dbReference type="InterPro" id="IPR000835">
    <property type="entry name" value="HTH_MarR-typ"/>
</dbReference>
<evidence type="ECO:0000313" key="3">
    <source>
        <dbReference type="Proteomes" id="UP000473325"/>
    </source>
</evidence>
<evidence type="ECO:0000313" key="2">
    <source>
        <dbReference type="EMBL" id="MXG88473.1"/>
    </source>
</evidence>
<dbReference type="InterPro" id="IPR036390">
    <property type="entry name" value="WH_DNA-bd_sf"/>
</dbReference>
<sequence length="140" mass="15145">MHALRDWVQAHDELVRRQAAWMDLPVTDVAALGQVVWAAEAGSPLSPTELARLHGFTSGATTALVNRLEAAGHVERTRESSDRRRVTLRPTPAARERTREFLSAVGTDIATLLASTPPDELRTVTSFLQRLTAASHAGGA</sequence>
<dbReference type="PANTHER" id="PTHR33164">
    <property type="entry name" value="TRANSCRIPTIONAL REGULATOR, MARR FAMILY"/>
    <property type="match status" value="1"/>
</dbReference>